<dbReference type="GO" id="GO:0005856">
    <property type="term" value="C:cytoskeleton"/>
    <property type="evidence" value="ECO:0007669"/>
    <property type="project" value="TreeGrafter"/>
</dbReference>
<feature type="compositionally biased region" description="Basic and acidic residues" evidence="3">
    <location>
        <begin position="11"/>
        <end position="22"/>
    </location>
</feature>
<evidence type="ECO:0000259" key="4">
    <source>
        <dbReference type="PROSITE" id="PS51774"/>
    </source>
</evidence>
<dbReference type="Gramene" id="Psat02G0540900-T1">
    <property type="protein sequence ID" value="KAI5440038.1"/>
    <property type="gene ID" value="KIW84_025409"/>
</dbReference>
<organism evidence="5 6">
    <name type="scientific">Pisum sativum</name>
    <name type="common">Garden pea</name>
    <name type="synonym">Lathyrus oleraceus</name>
    <dbReference type="NCBI Taxonomy" id="3888"/>
    <lineage>
        <taxon>Eukaryota</taxon>
        <taxon>Viridiplantae</taxon>
        <taxon>Streptophyta</taxon>
        <taxon>Embryophyta</taxon>
        <taxon>Tracheophyta</taxon>
        <taxon>Spermatophyta</taxon>
        <taxon>Magnoliopsida</taxon>
        <taxon>eudicotyledons</taxon>
        <taxon>Gunneridae</taxon>
        <taxon>Pentapetalae</taxon>
        <taxon>rosids</taxon>
        <taxon>fabids</taxon>
        <taxon>Fabales</taxon>
        <taxon>Fabaceae</taxon>
        <taxon>Papilionoideae</taxon>
        <taxon>50 kb inversion clade</taxon>
        <taxon>NPAAA clade</taxon>
        <taxon>Hologalegina</taxon>
        <taxon>IRL clade</taxon>
        <taxon>Fabeae</taxon>
        <taxon>Lathyrus</taxon>
    </lineage>
</organism>
<dbReference type="InterPro" id="IPR011684">
    <property type="entry name" value="NAB"/>
</dbReference>
<dbReference type="PANTHER" id="PTHR47357">
    <property type="entry name" value="COP1-INTERACTIVE PROTEIN 1"/>
    <property type="match status" value="1"/>
</dbReference>
<name>A0A9D4YIA0_PEA</name>
<dbReference type="AlphaFoldDB" id="A0A9D4YIA0"/>
<evidence type="ECO:0000256" key="1">
    <source>
        <dbReference type="ARBA" id="ARBA00023054"/>
    </source>
</evidence>
<dbReference type="Proteomes" id="UP001058974">
    <property type="component" value="Chromosome 2"/>
</dbReference>
<keyword evidence="1 2" id="KW-0175">Coiled coil</keyword>
<proteinExistence type="predicted"/>
<dbReference type="PROSITE" id="PS51774">
    <property type="entry name" value="NAB"/>
    <property type="match status" value="1"/>
</dbReference>
<dbReference type="GO" id="GO:0003779">
    <property type="term" value="F:actin binding"/>
    <property type="evidence" value="ECO:0007669"/>
    <property type="project" value="InterPro"/>
</dbReference>
<dbReference type="EMBL" id="JAMSHJ010000002">
    <property type="protein sequence ID" value="KAI5440038.1"/>
    <property type="molecule type" value="Genomic_DNA"/>
</dbReference>
<feature type="domain" description="NAB" evidence="4">
    <location>
        <begin position="1"/>
        <end position="77"/>
    </location>
</feature>
<reference evidence="5 6" key="1">
    <citation type="journal article" date="2022" name="Nat. Genet.">
        <title>Improved pea reference genome and pan-genome highlight genomic features and evolutionary characteristics.</title>
        <authorList>
            <person name="Yang T."/>
            <person name="Liu R."/>
            <person name="Luo Y."/>
            <person name="Hu S."/>
            <person name="Wang D."/>
            <person name="Wang C."/>
            <person name="Pandey M.K."/>
            <person name="Ge S."/>
            <person name="Xu Q."/>
            <person name="Li N."/>
            <person name="Li G."/>
            <person name="Huang Y."/>
            <person name="Saxena R.K."/>
            <person name="Ji Y."/>
            <person name="Li M."/>
            <person name="Yan X."/>
            <person name="He Y."/>
            <person name="Liu Y."/>
            <person name="Wang X."/>
            <person name="Xiang C."/>
            <person name="Varshney R.K."/>
            <person name="Ding H."/>
            <person name="Gao S."/>
            <person name="Zong X."/>
        </authorList>
    </citation>
    <scope>NUCLEOTIDE SEQUENCE [LARGE SCALE GENOMIC DNA]</scope>
    <source>
        <strain evidence="5 6">cv. Zhongwan 6</strain>
    </source>
</reference>
<feature type="coiled-coil region" evidence="2">
    <location>
        <begin position="1052"/>
        <end position="1120"/>
    </location>
</feature>
<dbReference type="GO" id="GO:0005200">
    <property type="term" value="F:structural constituent of cytoskeleton"/>
    <property type="evidence" value="ECO:0007669"/>
    <property type="project" value="TreeGrafter"/>
</dbReference>
<gene>
    <name evidence="5" type="ORF">KIW84_025409</name>
</gene>
<feature type="coiled-coil region" evidence="2">
    <location>
        <begin position="120"/>
        <end position="1025"/>
    </location>
</feature>
<sequence>MSFGNQICPEKSPDLRRTKTDTESNFSTVLQLIKSEGERQKEDNSRKETELEGLVEDIIYNQYQSLDESYGRLTRVYMKGAHHRIKRASSLSCSSLDSEYFSSVVNTVEALETQKSTETNELEANEVTQIRAKNAELEKALSELHAKLKNNEKRAMPKTSDLMALIEEKVKRYRNEASKQKKEFTDKIKVMQQNLESVCNKNTNLESQQENQRENVSQYLIQIKNLEENLAETVSTKQNLLEEKQRFIERITELESQCSKEKDLEEQSRDLESVCNKNTALESQQEDQRENVSQYLIRIKNLEENLAETVSTKQNLLEEKLRFIERITELESQCSKAKDLEEQLRDLESVCNKNTDLESQLENQREKVSQYLIRIKNLEENLAETVSTKQNLLEEKQCFIERITELEFQCSKAKDLEEQLRDLESVCNKNTDLESQLENQREKVSQYLIRIKNLEENLAETVSTKQNLLEEKQCFTERITELESQCSKEKDLEEQLRDLESVCNKNTDLESQLENQREKVSQYLIRIKNLEENLAETVPTKQNLLEEKQCFIERITELESQCSKEKDLEEQLRDLESVCNKNTDLESQLENQREKVSQYLIEIKNMEESLAETVSTKQNLLEEKLRFIERITELESQCSKEKDLEKQLRDLESVCNKNTDLESQLENQREKVSQYLIRIKNLEENLAETVSTKQNLLEEKLRFIERITELESQCSKEKDLEEQLRDLESVCNKNTDLESQLENQRENVSQYLILIKNLEENLAETVSTKQNLLEEKQCFIDRITELESQCSKVKDLEEQLIDLESVCNKNTDLEPQLENQREKVSQYLIRIKNLEENLAETVSTKQNLLEEKQCFIERIMELESQCSKEKDLEEKLIDVEFVCNKNTDLESQLENQREKVSQYLIEIKNMEANLAETVSTKQNLLEEKQHFIERITELESQCSKEKDLEEQLRDAMWEINALHKKKSELKLQNEQSQKEYSEAIKKLTETIDLTHEENKHSKTNKQLMERKMEELAEGVRQKMEDNIRILHRRVHVTELLNNENKDTYKSTKQKHEEESKVFGEKIAEYEDEIRMLREKVLKLEANMSMEGEKMNLMKTVTQLERKTMKLEKKLKEKDCELVSLGESKKEAIRQLCFLADFHRDRCLYLKDSILNMRIKNMK</sequence>
<protein>
    <recommendedName>
        <fullName evidence="4">NAB domain-containing protein</fullName>
    </recommendedName>
</protein>
<evidence type="ECO:0000256" key="3">
    <source>
        <dbReference type="SAM" id="MobiDB-lite"/>
    </source>
</evidence>
<feature type="region of interest" description="Disordered" evidence="3">
    <location>
        <begin position="1"/>
        <end position="23"/>
    </location>
</feature>
<dbReference type="PANTHER" id="PTHR47357:SF4">
    <property type="entry name" value="MYOSIN HEAVY CHAIN-LIKE PROTEIN"/>
    <property type="match status" value="1"/>
</dbReference>
<evidence type="ECO:0000313" key="5">
    <source>
        <dbReference type="EMBL" id="KAI5440038.1"/>
    </source>
</evidence>
<accession>A0A9D4YIA0</accession>
<comment type="caution">
    <text evidence="5">The sequence shown here is derived from an EMBL/GenBank/DDBJ whole genome shotgun (WGS) entry which is preliminary data.</text>
</comment>
<evidence type="ECO:0000256" key="2">
    <source>
        <dbReference type="SAM" id="Coils"/>
    </source>
</evidence>
<evidence type="ECO:0000313" key="6">
    <source>
        <dbReference type="Proteomes" id="UP001058974"/>
    </source>
</evidence>
<keyword evidence="6" id="KW-1185">Reference proteome</keyword>